<dbReference type="PANTHER" id="PTHR31465">
    <property type="entry name" value="PROTEIN RTA1-RELATED"/>
    <property type="match status" value="1"/>
</dbReference>
<feature type="transmembrane region" description="Helical" evidence="5">
    <location>
        <begin position="126"/>
        <end position="151"/>
    </location>
</feature>
<evidence type="ECO:0000256" key="5">
    <source>
        <dbReference type="SAM" id="Phobius"/>
    </source>
</evidence>
<dbReference type="EMBL" id="QGDH01000021">
    <property type="protein sequence ID" value="RAR14506.1"/>
    <property type="molecule type" value="Genomic_DNA"/>
</dbReference>
<organism evidence="6 7">
    <name type="scientific">Stemphylium lycopersici</name>
    <name type="common">Tomato gray leaf spot disease fungus</name>
    <name type="synonym">Thyrospora lycopersici</name>
    <dbReference type="NCBI Taxonomy" id="183478"/>
    <lineage>
        <taxon>Eukaryota</taxon>
        <taxon>Fungi</taxon>
        <taxon>Dikarya</taxon>
        <taxon>Ascomycota</taxon>
        <taxon>Pezizomycotina</taxon>
        <taxon>Dothideomycetes</taxon>
        <taxon>Pleosporomycetidae</taxon>
        <taxon>Pleosporales</taxon>
        <taxon>Pleosporineae</taxon>
        <taxon>Pleosporaceae</taxon>
        <taxon>Stemphylium</taxon>
    </lineage>
</organism>
<comment type="caution">
    <text evidence="6">The sequence shown here is derived from an EMBL/GenBank/DDBJ whole genome shotgun (WGS) entry which is preliminary data.</text>
</comment>
<feature type="transmembrane region" description="Helical" evidence="5">
    <location>
        <begin position="53"/>
        <end position="72"/>
    </location>
</feature>
<name>A0A364NB64_STELY</name>
<feature type="transmembrane region" description="Helical" evidence="5">
    <location>
        <begin position="84"/>
        <end position="106"/>
    </location>
</feature>
<comment type="subcellular location">
    <subcellularLocation>
        <location evidence="1">Membrane</location>
        <topology evidence="1">Multi-pass membrane protein</topology>
    </subcellularLocation>
</comment>
<evidence type="ECO:0000256" key="3">
    <source>
        <dbReference type="ARBA" id="ARBA00022989"/>
    </source>
</evidence>
<feature type="transmembrane region" description="Helical" evidence="5">
    <location>
        <begin position="205"/>
        <end position="222"/>
    </location>
</feature>
<keyword evidence="4 5" id="KW-0472">Membrane</keyword>
<dbReference type="GO" id="GO:0016020">
    <property type="term" value="C:membrane"/>
    <property type="evidence" value="ECO:0007669"/>
    <property type="project" value="UniProtKB-SubCell"/>
</dbReference>
<evidence type="ECO:0000313" key="7">
    <source>
        <dbReference type="Proteomes" id="UP000249619"/>
    </source>
</evidence>
<reference evidence="7" key="1">
    <citation type="submission" date="2018-05" db="EMBL/GenBank/DDBJ databases">
        <title>Draft genome sequence of Stemphylium lycopersici strain CIDEFI 213.</title>
        <authorList>
            <person name="Medina R."/>
            <person name="Franco M.E.E."/>
            <person name="Lucentini C.G."/>
            <person name="Saparrat M.C.N."/>
            <person name="Balatti P.A."/>
        </authorList>
    </citation>
    <scope>NUCLEOTIDE SEQUENCE [LARGE SCALE GENOMIC DNA]</scope>
    <source>
        <strain evidence="7">CIDEFI 213</strain>
    </source>
</reference>
<dbReference type="Proteomes" id="UP000249619">
    <property type="component" value="Unassembled WGS sequence"/>
</dbReference>
<accession>A0A364NB64</accession>
<proteinExistence type="predicted"/>
<dbReference type="Pfam" id="PF04479">
    <property type="entry name" value="RTA1"/>
    <property type="match status" value="1"/>
</dbReference>
<feature type="transmembrane region" description="Helical" evidence="5">
    <location>
        <begin position="163"/>
        <end position="185"/>
    </location>
</feature>
<sequence length="279" mass="31299">MSSTAPADDSSAVPEYVLWPYTPTIAAGVIAAIVMFILLFIHIWRLVKNKTWFCIPFVIGALFEGIGYSARAAAHNDTESTTPYIIQSTLILLAPILFAASIYMILGRLVRRTDSLEYSIIRVNWLTKIFVGGDILCFFIQAGGAGILVSADDADGFDMGENVILGGLILQILIFGFFCVVASIWHRRLLARPTAASAELPWTKLIWFLYAASVCITLRNLLRVIEYAMGKDGYLLSHEWPIYIYDFLLMAITLTVCIWWYDPNIKPRRKNDIEFAARA</sequence>
<evidence type="ECO:0000256" key="4">
    <source>
        <dbReference type="ARBA" id="ARBA00023136"/>
    </source>
</evidence>
<keyword evidence="2 5" id="KW-0812">Transmembrane</keyword>
<evidence type="ECO:0000313" key="6">
    <source>
        <dbReference type="EMBL" id="RAR14506.1"/>
    </source>
</evidence>
<keyword evidence="7" id="KW-1185">Reference proteome</keyword>
<gene>
    <name evidence="6" type="ORF">DDE83_002078</name>
</gene>
<feature type="transmembrane region" description="Helical" evidence="5">
    <location>
        <begin position="20"/>
        <end position="41"/>
    </location>
</feature>
<dbReference type="STRING" id="183478.A0A364NB64"/>
<evidence type="ECO:0000256" key="1">
    <source>
        <dbReference type="ARBA" id="ARBA00004141"/>
    </source>
</evidence>
<feature type="transmembrane region" description="Helical" evidence="5">
    <location>
        <begin position="242"/>
        <end position="261"/>
    </location>
</feature>
<dbReference type="PANTHER" id="PTHR31465:SF35">
    <property type="entry name" value="RTA1 DOMAIN PROTEIN-RELATED"/>
    <property type="match status" value="1"/>
</dbReference>
<protein>
    <submittedName>
        <fullName evidence="6">RTA1 like protein</fullName>
    </submittedName>
</protein>
<dbReference type="AlphaFoldDB" id="A0A364NB64"/>
<dbReference type="InterPro" id="IPR007568">
    <property type="entry name" value="RTA1"/>
</dbReference>
<keyword evidence="3 5" id="KW-1133">Transmembrane helix</keyword>
<evidence type="ECO:0000256" key="2">
    <source>
        <dbReference type="ARBA" id="ARBA00022692"/>
    </source>
</evidence>